<evidence type="ECO:0000313" key="3">
    <source>
        <dbReference type="Proteomes" id="UP000640912"/>
    </source>
</evidence>
<proteinExistence type="predicted"/>
<dbReference type="Proteomes" id="UP000640912">
    <property type="component" value="Unassembled WGS sequence"/>
</dbReference>
<organism evidence="2 3">
    <name type="scientific">Lactobacillus kitasatonis</name>
    <dbReference type="NCBI Taxonomy" id="237446"/>
    <lineage>
        <taxon>Bacteria</taxon>
        <taxon>Bacillati</taxon>
        <taxon>Bacillota</taxon>
        <taxon>Bacilli</taxon>
        <taxon>Lactobacillales</taxon>
        <taxon>Lactobacillaceae</taxon>
        <taxon>Lactobacillus</taxon>
    </lineage>
</organism>
<keyword evidence="3" id="KW-1185">Reference proteome</keyword>
<evidence type="ECO:0008006" key="4">
    <source>
        <dbReference type="Google" id="ProtNLM"/>
    </source>
</evidence>
<feature type="transmembrane region" description="Helical" evidence="1">
    <location>
        <begin position="84"/>
        <end position="102"/>
    </location>
</feature>
<feature type="transmembrane region" description="Helical" evidence="1">
    <location>
        <begin position="44"/>
        <end position="64"/>
    </location>
</feature>
<evidence type="ECO:0000256" key="1">
    <source>
        <dbReference type="SAM" id="Phobius"/>
    </source>
</evidence>
<name>A0ABS1LT56_9LACO</name>
<keyword evidence="1" id="KW-1133">Transmembrane helix</keyword>
<gene>
    <name evidence="2" type="ORF">JEM47_01315</name>
</gene>
<evidence type="ECO:0000313" key="2">
    <source>
        <dbReference type="EMBL" id="MBL1071175.1"/>
    </source>
</evidence>
<reference evidence="2 3" key="1">
    <citation type="journal article" date="2021" name="Microorganisms">
        <title>Dual Inhibition of Salmonella enterica and Clostridium perfringens by New Probiotic Candidates Isolated from Chicken Intestinal Mucosa.</title>
        <authorList>
            <person name="Lone A."/>
            <person name="Mottawea W."/>
            <person name="Ait Chait Y."/>
            <person name="Hammami R."/>
        </authorList>
    </citation>
    <scope>NUCLEOTIDE SEQUENCE [LARGE SCALE GENOMIC DNA]</scope>
    <source>
        <strain evidence="2 3">A12</strain>
    </source>
</reference>
<keyword evidence="1" id="KW-0472">Membrane</keyword>
<accession>A0ABS1LT56</accession>
<sequence length="309" mass="35594">MIQNFVKLYALLTETAILILNAYEQMIGILESKMKKSSYMKNSIQKIFLIVLGFIVGIICKLLWHKNWVDSFIKWASLQDLGSIAEWAGAIVSVIAISAGFCQIKKQNSFNRALKVEGLRPKFTCHFLTKTSGKDSIILTNDTNIIESDLDIMLIRQAEKHCLIEVQNISKNSVYKVDIKLVYDDGTDEIFNFSGFQSPQKIILIPGKAMQGKKEKIKKVIIRFVTPGNEMGYCLYDGTYRYQDGSLKFVHPIYKYKKTSNHEIMVNSDMNESFLTSKDLKNVDYKFDEDKMYKNGIIYHNYSAYEKKR</sequence>
<dbReference type="EMBL" id="JAEHNR010000010">
    <property type="protein sequence ID" value="MBL1071175.1"/>
    <property type="molecule type" value="Genomic_DNA"/>
</dbReference>
<comment type="caution">
    <text evidence="2">The sequence shown here is derived from an EMBL/GenBank/DDBJ whole genome shotgun (WGS) entry which is preliminary data.</text>
</comment>
<keyword evidence="1" id="KW-0812">Transmembrane</keyword>
<protein>
    <recommendedName>
        <fullName evidence="4">SMODS-associating 2TM beta-strand rich effector domain-containing protein</fullName>
    </recommendedName>
</protein>
<dbReference type="RefSeq" id="WP_202017435.1">
    <property type="nucleotide sequence ID" value="NZ_JAEHNR010000010.1"/>
</dbReference>